<evidence type="ECO:0000313" key="1">
    <source>
        <dbReference type="EMBL" id="KAF0756770.1"/>
    </source>
</evidence>
<sequence>MTPVGQSYSCQKEISVVLSDQNVPTMKGYVLLRAFTVQPFIFKNNEFGPENATVFYSGTNSNKHEKGVEFVVNNTILPCIKKFEAVNKRICYIHVAERKFDLILINCYAPTEEKDEKEKSAFYEEIEKVFDSLPRYCIKVRVGDFNAQVGKEMMFRPTIGKDSLHETSNDNGSKLINFAISRELVISSTYFPRKNIHKHTWSVPDGRTKTQIDHIIVDKRHQSSITNLSTKWKIHQQKSMNAKLDRDKIKSDAEIKTFKRKVTMELAKHNTTQPEAGKTSISTWEKIKNSLTKAAENLRFKKIRRKNHWFNDECQEAIKKRQEARTIMTQDPTNDNKRIAELEEIEMYKKDPKLFFEKCKSVKEGFKAQTTIMKNRNGNLVSDPKMIVENFKKYFDNLLNDSAEENTSYSSYEKQVYQTAELELPEPSMSEIELIVKSLKNNKATGENNINSELLKIAGEDLLKILHHLISNIWKSEKIENDWNTAILCPIFKKGDPTNT</sequence>
<dbReference type="SUPFAM" id="SSF56219">
    <property type="entry name" value="DNase I-like"/>
    <property type="match status" value="1"/>
</dbReference>
<dbReference type="PANTHER" id="PTHR19446">
    <property type="entry name" value="REVERSE TRANSCRIPTASES"/>
    <property type="match status" value="1"/>
</dbReference>
<reference evidence="1 2" key="1">
    <citation type="submission" date="2019-08" db="EMBL/GenBank/DDBJ databases">
        <title>Whole genome of Aphis craccivora.</title>
        <authorList>
            <person name="Voronova N.V."/>
            <person name="Shulinski R.S."/>
            <person name="Bandarenka Y.V."/>
            <person name="Zhorov D.G."/>
            <person name="Warner D."/>
        </authorList>
    </citation>
    <scope>NUCLEOTIDE SEQUENCE [LARGE SCALE GENOMIC DNA]</scope>
    <source>
        <strain evidence="1">180601</strain>
        <tissue evidence="1">Whole Body</tissue>
    </source>
</reference>
<dbReference type="AlphaFoldDB" id="A0A6G0YIQ9"/>
<gene>
    <name evidence="1" type="ORF">FWK35_00019300</name>
</gene>
<organism evidence="1 2">
    <name type="scientific">Aphis craccivora</name>
    <name type="common">Cowpea aphid</name>
    <dbReference type="NCBI Taxonomy" id="307492"/>
    <lineage>
        <taxon>Eukaryota</taxon>
        <taxon>Metazoa</taxon>
        <taxon>Ecdysozoa</taxon>
        <taxon>Arthropoda</taxon>
        <taxon>Hexapoda</taxon>
        <taxon>Insecta</taxon>
        <taxon>Pterygota</taxon>
        <taxon>Neoptera</taxon>
        <taxon>Paraneoptera</taxon>
        <taxon>Hemiptera</taxon>
        <taxon>Sternorrhyncha</taxon>
        <taxon>Aphidomorpha</taxon>
        <taxon>Aphidoidea</taxon>
        <taxon>Aphididae</taxon>
        <taxon>Aphidini</taxon>
        <taxon>Aphis</taxon>
        <taxon>Aphis</taxon>
    </lineage>
</organism>
<name>A0A6G0YIQ9_APHCR</name>
<dbReference type="InterPro" id="IPR036691">
    <property type="entry name" value="Endo/exonu/phosph_ase_sf"/>
</dbReference>
<evidence type="ECO:0000313" key="2">
    <source>
        <dbReference type="Proteomes" id="UP000478052"/>
    </source>
</evidence>
<accession>A0A6G0YIQ9</accession>
<comment type="caution">
    <text evidence="1">The sequence shown here is derived from an EMBL/GenBank/DDBJ whole genome shotgun (WGS) entry which is preliminary data.</text>
</comment>
<protein>
    <submittedName>
        <fullName evidence="1">Craniofacial development protein 2-like</fullName>
    </submittedName>
</protein>
<dbReference type="Gene3D" id="3.60.10.10">
    <property type="entry name" value="Endonuclease/exonuclease/phosphatase"/>
    <property type="match status" value="1"/>
</dbReference>
<keyword evidence="2" id="KW-1185">Reference proteome</keyword>
<dbReference type="EMBL" id="VUJU01003762">
    <property type="protein sequence ID" value="KAF0756770.1"/>
    <property type="molecule type" value="Genomic_DNA"/>
</dbReference>
<proteinExistence type="predicted"/>
<dbReference type="OrthoDB" id="6622538at2759"/>
<dbReference type="Proteomes" id="UP000478052">
    <property type="component" value="Unassembled WGS sequence"/>
</dbReference>